<dbReference type="Proteomes" id="UP000281406">
    <property type="component" value="Unassembled WGS sequence"/>
</dbReference>
<accession>A0A3N0Z6E8</accession>
<reference evidence="2 3" key="1">
    <citation type="submission" date="2018-10" db="EMBL/GenBank/DDBJ databases">
        <title>Genome assembly for a Yunnan-Guizhou Plateau 3E fish, Anabarilius grahami (Regan), and its evolutionary and genetic applications.</title>
        <authorList>
            <person name="Jiang W."/>
        </authorList>
    </citation>
    <scope>NUCLEOTIDE SEQUENCE [LARGE SCALE GENOMIC DNA]</scope>
    <source>
        <strain evidence="2">AG-KIZ</strain>
        <tissue evidence="2">Muscle</tissue>
    </source>
</reference>
<feature type="region of interest" description="Disordered" evidence="1">
    <location>
        <begin position="143"/>
        <end position="168"/>
    </location>
</feature>
<feature type="compositionally biased region" description="Low complexity" evidence="1">
    <location>
        <begin position="90"/>
        <end position="109"/>
    </location>
</feature>
<dbReference type="EMBL" id="RJVU01007700">
    <property type="protein sequence ID" value="ROL53862.1"/>
    <property type="molecule type" value="Genomic_DNA"/>
</dbReference>
<evidence type="ECO:0000313" key="2">
    <source>
        <dbReference type="EMBL" id="ROL53862.1"/>
    </source>
</evidence>
<comment type="caution">
    <text evidence="2">The sequence shown here is derived from an EMBL/GenBank/DDBJ whole genome shotgun (WGS) entry which is preliminary data.</text>
</comment>
<sequence length="168" mass="18348">MDQTRPRAGLETRCPAFGVYASCPKLFLGRLVGPYAFVYGSCPCRQNQRQMKTGPYQQYISMSHNDPFQELVDAMRRVLTSQPLSSSFTTAAASTSTASTPSPVFAASPMAKPAPYSGSAEDCSGFLLQCDLVLEMQPTRQKLRSSSLNCKVRPSNGRIHSGPRKDQS</sequence>
<keyword evidence="3" id="KW-1185">Reference proteome</keyword>
<feature type="region of interest" description="Disordered" evidence="1">
    <location>
        <begin position="90"/>
        <end position="111"/>
    </location>
</feature>
<name>A0A3N0Z6E8_ANAGA</name>
<protein>
    <submittedName>
        <fullName evidence="2">Uncharacterized protein</fullName>
    </submittedName>
</protein>
<dbReference type="AlphaFoldDB" id="A0A3N0Z6E8"/>
<proteinExistence type="predicted"/>
<organism evidence="2 3">
    <name type="scientific">Anabarilius grahami</name>
    <name type="common">Kanglang fish</name>
    <name type="synonym">Barilius grahami</name>
    <dbReference type="NCBI Taxonomy" id="495550"/>
    <lineage>
        <taxon>Eukaryota</taxon>
        <taxon>Metazoa</taxon>
        <taxon>Chordata</taxon>
        <taxon>Craniata</taxon>
        <taxon>Vertebrata</taxon>
        <taxon>Euteleostomi</taxon>
        <taxon>Actinopterygii</taxon>
        <taxon>Neopterygii</taxon>
        <taxon>Teleostei</taxon>
        <taxon>Ostariophysi</taxon>
        <taxon>Cypriniformes</taxon>
        <taxon>Xenocyprididae</taxon>
        <taxon>Xenocypridinae</taxon>
        <taxon>Xenocypridinae incertae sedis</taxon>
        <taxon>Anabarilius</taxon>
    </lineage>
</organism>
<gene>
    <name evidence="2" type="ORF">DPX16_9562</name>
</gene>
<evidence type="ECO:0000256" key="1">
    <source>
        <dbReference type="SAM" id="MobiDB-lite"/>
    </source>
</evidence>
<evidence type="ECO:0000313" key="3">
    <source>
        <dbReference type="Proteomes" id="UP000281406"/>
    </source>
</evidence>